<feature type="region of interest" description="Disordered" evidence="1">
    <location>
        <begin position="106"/>
        <end position="125"/>
    </location>
</feature>
<name>A0ABN8XLN9_RANTA</name>
<accession>A0ABN8XLN9</accession>
<feature type="compositionally biased region" description="Basic residues" evidence="1">
    <location>
        <begin position="38"/>
        <end position="47"/>
    </location>
</feature>
<feature type="compositionally biased region" description="Polar residues" evidence="1">
    <location>
        <begin position="336"/>
        <end position="345"/>
    </location>
</feature>
<sequence length="345" mass="36592">MDLKLHCDTLGVLRKESGIRRHRKQSEGRPGFSSWGGRRGRRGRCGRTHSPESGKKQGSRGHFPGRERRRGAGQGRSPQARSVPLIWVTQPALGARGTFVFGPGLQSPGGRQGSSRWPRAESPGVPIVQPTWLQRRPGLSWRSQDASASAEKWALCGCRNRSLVSSPQGHGERSVLAQEWVGVEEGPSGNVASLFSCGGPEEVPRGTLKPLPSGPGSASRGGRSPPPAGTAGPLPLGLLPEQLVFHLRLGPQEAQPPLVALFQTSARHMAQGASGSPGAPPARLPPRGMPSVHLACALGTRLFPPERQVSCSVVGQQRPHILPPSGLAEVTPLRRGSQQVPQPMG</sequence>
<feature type="compositionally biased region" description="Low complexity" evidence="1">
    <location>
        <begin position="214"/>
        <end position="235"/>
    </location>
</feature>
<evidence type="ECO:0000313" key="2">
    <source>
        <dbReference type="EMBL" id="CAI9150353.1"/>
    </source>
</evidence>
<feature type="region of interest" description="Disordered" evidence="1">
    <location>
        <begin position="192"/>
        <end position="235"/>
    </location>
</feature>
<proteinExistence type="predicted"/>
<comment type="caution">
    <text evidence="2">The sequence shown here is derived from an EMBL/GenBank/DDBJ whole genome shotgun (WGS) entry which is preliminary data.</text>
</comment>
<evidence type="ECO:0000313" key="3">
    <source>
        <dbReference type="Proteomes" id="UP001176941"/>
    </source>
</evidence>
<protein>
    <submittedName>
        <fullName evidence="2">Uncharacterized protein</fullName>
    </submittedName>
</protein>
<feature type="region of interest" description="Disordered" evidence="1">
    <location>
        <begin position="322"/>
        <end position="345"/>
    </location>
</feature>
<organism evidence="2 3">
    <name type="scientific">Rangifer tarandus platyrhynchus</name>
    <name type="common">Svalbard reindeer</name>
    <dbReference type="NCBI Taxonomy" id="3082113"/>
    <lineage>
        <taxon>Eukaryota</taxon>
        <taxon>Metazoa</taxon>
        <taxon>Chordata</taxon>
        <taxon>Craniata</taxon>
        <taxon>Vertebrata</taxon>
        <taxon>Euteleostomi</taxon>
        <taxon>Mammalia</taxon>
        <taxon>Eutheria</taxon>
        <taxon>Laurasiatheria</taxon>
        <taxon>Artiodactyla</taxon>
        <taxon>Ruminantia</taxon>
        <taxon>Pecora</taxon>
        <taxon>Cervidae</taxon>
        <taxon>Odocoileinae</taxon>
        <taxon>Rangifer</taxon>
    </lineage>
</organism>
<reference evidence="2" key="1">
    <citation type="submission" date="2023-04" db="EMBL/GenBank/DDBJ databases">
        <authorList>
            <consortium name="ELIXIR-Norway"/>
        </authorList>
    </citation>
    <scope>NUCLEOTIDE SEQUENCE [LARGE SCALE GENOMIC DNA]</scope>
</reference>
<dbReference type="Proteomes" id="UP001176941">
    <property type="component" value="Unassembled WGS sequence"/>
</dbReference>
<feature type="region of interest" description="Disordered" evidence="1">
    <location>
        <begin position="18"/>
        <end position="84"/>
    </location>
</feature>
<dbReference type="EMBL" id="CATKSN020000794">
    <property type="protein sequence ID" value="CAI9150353.1"/>
    <property type="molecule type" value="Genomic_DNA"/>
</dbReference>
<keyword evidence="3" id="KW-1185">Reference proteome</keyword>
<evidence type="ECO:0000256" key="1">
    <source>
        <dbReference type="SAM" id="MobiDB-lite"/>
    </source>
</evidence>
<gene>
    <name evidence="2" type="ORF">MRATA1EN1_LOCUS31971</name>
</gene>